<dbReference type="EMBL" id="LAZR01017034">
    <property type="protein sequence ID" value="KKM02063.1"/>
    <property type="molecule type" value="Genomic_DNA"/>
</dbReference>
<accession>A0A0F9JSZ1</accession>
<dbReference type="AlphaFoldDB" id="A0A0F9JSZ1"/>
<gene>
    <name evidence="1" type="ORF">LCGC14_1788150</name>
</gene>
<protein>
    <submittedName>
        <fullName evidence="1">Uncharacterized protein</fullName>
    </submittedName>
</protein>
<name>A0A0F9JSZ1_9ZZZZ</name>
<organism evidence="1">
    <name type="scientific">marine sediment metagenome</name>
    <dbReference type="NCBI Taxonomy" id="412755"/>
    <lineage>
        <taxon>unclassified sequences</taxon>
        <taxon>metagenomes</taxon>
        <taxon>ecological metagenomes</taxon>
    </lineage>
</organism>
<sequence length="67" mass="7721">MIDVNGMTREERRELENESVVYVRMEGKFNVPCTVFDTRNRYGQVDLSVQPVGGDGTYWISSNRCSQ</sequence>
<proteinExistence type="predicted"/>
<comment type="caution">
    <text evidence="1">The sequence shown here is derived from an EMBL/GenBank/DDBJ whole genome shotgun (WGS) entry which is preliminary data.</text>
</comment>
<reference evidence="1" key="1">
    <citation type="journal article" date="2015" name="Nature">
        <title>Complex archaea that bridge the gap between prokaryotes and eukaryotes.</title>
        <authorList>
            <person name="Spang A."/>
            <person name="Saw J.H."/>
            <person name="Jorgensen S.L."/>
            <person name="Zaremba-Niedzwiedzka K."/>
            <person name="Martijn J."/>
            <person name="Lind A.E."/>
            <person name="van Eijk R."/>
            <person name="Schleper C."/>
            <person name="Guy L."/>
            <person name="Ettema T.J."/>
        </authorList>
    </citation>
    <scope>NUCLEOTIDE SEQUENCE</scope>
</reference>
<evidence type="ECO:0000313" key="1">
    <source>
        <dbReference type="EMBL" id="KKM02063.1"/>
    </source>
</evidence>